<dbReference type="AlphaFoldDB" id="C7XWG6"/>
<name>C7XWG6_9LACO</name>
<reference evidence="1 2" key="1">
    <citation type="submission" date="2009-06" db="EMBL/GenBank/DDBJ databases">
        <title>The Genome Sequence of Lactobacillus coleohominis strain 101-4-CHN.</title>
        <authorList>
            <consortium name="The Broad Institute Genome Sequencing Platform"/>
            <person name="Ward D."/>
            <person name="Young S.K."/>
            <person name="Zeng Q."/>
            <person name="Koehrsen M."/>
            <person name="Alvarado L."/>
            <person name="Berlin A."/>
            <person name="Borenstein D."/>
            <person name="Chen Z."/>
            <person name="Engels R."/>
            <person name="Freedman E."/>
            <person name="Gellesch M."/>
            <person name="Goldberg J."/>
            <person name="Griggs A."/>
            <person name="Gujja S."/>
            <person name="Heiman D."/>
            <person name="Hepburn T."/>
            <person name="Howarth C."/>
            <person name="Jen D."/>
            <person name="Larson L."/>
            <person name="Lewis B."/>
            <person name="Mehta T."/>
            <person name="Park D."/>
            <person name="Pearson M."/>
            <person name="Roberts A."/>
            <person name="Saif S."/>
            <person name="Shea T."/>
            <person name="Shenoy N."/>
            <person name="Sisk P."/>
            <person name="Stolte C."/>
            <person name="Sykes S."/>
            <person name="Walk T."/>
            <person name="White J."/>
            <person name="Yandava C."/>
            <person name="Liu Y."/>
            <person name="Xu Q."/>
            <person name="Lander E."/>
            <person name="Nusbaum C."/>
            <person name="Galagan J."/>
            <person name="Birren B."/>
        </authorList>
    </citation>
    <scope>NUCLEOTIDE SEQUENCE [LARGE SCALE GENOMIC DNA]</scope>
    <source>
        <strain evidence="1 2">101-4-CHN</strain>
    </source>
</reference>
<dbReference type="EMBL" id="GG698804">
    <property type="protein sequence ID" value="EEU30226.1"/>
    <property type="molecule type" value="Genomic_DNA"/>
</dbReference>
<dbReference type="RefSeq" id="WP_006917100.1">
    <property type="nucleotide sequence ID" value="NZ_GG698804.1"/>
</dbReference>
<dbReference type="Proteomes" id="UP000003987">
    <property type="component" value="Unassembled WGS sequence"/>
</dbReference>
<accession>C7XWG6</accession>
<dbReference type="eggNOG" id="COG2761">
    <property type="taxonomic scope" value="Bacteria"/>
</dbReference>
<evidence type="ECO:0008006" key="3">
    <source>
        <dbReference type="Google" id="ProtNLM"/>
    </source>
</evidence>
<protein>
    <recommendedName>
        <fullName evidence="3">DsbA-like protein</fullName>
    </recommendedName>
</protein>
<dbReference type="HOGENOM" id="CLU_069785_1_0_9"/>
<evidence type="ECO:0000313" key="1">
    <source>
        <dbReference type="EMBL" id="EEU30226.1"/>
    </source>
</evidence>
<organism evidence="1 2">
    <name type="scientific">Limosilactobacillus coleohominis 101-4-CHN</name>
    <dbReference type="NCBI Taxonomy" id="575594"/>
    <lineage>
        <taxon>Bacteria</taxon>
        <taxon>Bacillati</taxon>
        <taxon>Bacillota</taxon>
        <taxon>Bacilli</taxon>
        <taxon>Lactobacillales</taxon>
        <taxon>Lactobacillaceae</taxon>
        <taxon>Limosilactobacillus</taxon>
    </lineage>
</organism>
<evidence type="ECO:0000313" key="2">
    <source>
        <dbReference type="Proteomes" id="UP000003987"/>
    </source>
</evidence>
<gene>
    <name evidence="1" type="ORF">HMPREF0501_01231</name>
</gene>
<dbReference type="Pfam" id="PF13743">
    <property type="entry name" value="Thioredoxin_5"/>
    <property type="match status" value="1"/>
</dbReference>
<dbReference type="Gene3D" id="3.40.30.10">
    <property type="entry name" value="Glutaredoxin"/>
    <property type="match status" value="1"/>
</dbReference>
<dbReference type="STRING" id="575594.HMPREF0501_01231"/>
<keyword evidence="2" id="KW-1185">Reference proteome</keyword>
<sequence length="285" mass="33108">MKKLVITTVADPMMGMLWETWPTMRQLETHYGEQLEFKFLSGQLVKNVYDLVDQNVRQRFGDRVALNQYWVRLMQIYLQEEQIGNMPIYMGGNERLFDEHHLFSVPLNQGLLAIADDQQPRLDQVLYEMQYDTVINNLQTNDIKYLTTLAQRFGLGAEKFKARYNSATIKQKLDNSEQARQQLQIDQLPAYLLTYQGKTFVVKGLPKYEDWQKLIQQVTNGAITERTVKFDTATLAAFLNKHPHISQLELQTAFDVNEQAITDALATDDLESQRVKGTIFYRKKG</sequence>
<dbReference type="OrthoDB" id="9799122at2"/>
<dbReference type="InterPro" id="IPR036249">
    <property type="entry name" value="Thioredoxin-like_sf"/>
</dbReference>
<proteinExistence type="predicted"/>
<dbReference type="SUPFAM" id="SSF52833">
    <property type="entry name" value="Thioredoxin-like"/>
    <property type="match status" value="1"/>
</dbReference>